<dbReference type="SFLD" id="SFLDS00113">
    <property type="entry name" value="Radical_SAM_Phosphomethylpyrim"/>
    <property type="match status" value="1"/>
</dbReference>
<dbReference type="KEGG" id="csm:CSUB8521_1190"/>
<reference evidence="11 12" key="1">
    <citation type="journal article" date="2014" name="Genome Biol. Evol.">
        <title>Comparative Genomics of the Campylobacter lari Group.</title>
        <authorList>
            <person name="Miller W.G."/>
            <person name="Yee E."/>
            <person name="Chapman M.H."/>
            <person name="Smith T.P."/>
            <person name="Bono J.L."/>
            <person name="Huynh S."/>
            <person name="Parker C.T."/>
            <person name="Vandamme P."/>
            <person name="Luong K."/>
            <person name="Korlach J."/>
        </authorList>
    </citation>
    <scope>NUCLEOTIDE SEQUENCE [LARGE SCALE GENOMIC DNA]</scope>
    <source>
        <strain evidence="11 12">LMG 24374</strain>
    </source>
</reference>
<comment type="similarity">
    <text evidence="10">Belongs to the ThiC family.</text>
</comment>
<feature type="binding site" evidence="10">
    <location>
        <position position="67"/>
    </location>
    <ligand>
        <name>substrate</name>
    </ligand>
</feature>
<evidence type="ECO:0000256" key="9">
    <source>
        <dbReference type="ARBA" id="ARBA00023239"/>
    </source>
</evidence>
<feature type="binding site" evidence="10">
    <location>
        <position position="161"/>
    </location>
    <ligand>
        <name>substrate</name>
    </ligand>
</feature>
<gene>
    <name evidence="10 11" type="primary">thiC</name>
    <name evidence="11" type="ORF">CSUB8521_1190</name>
</gene>
<feature type="binding site" evidence="10">
    <location>
        <position position="331"/>
    </location>
    <ligand>
        <name>Zn(2+)</name>
        <dbReference type="ChEBI" id="CHEBI:29105"/>
    </ligand>
</feature>
<dbReference type="UniPathway" id="UPA00060"/>
<comment type="catalytic activity">
    <reaction evidence="10">
        <text>5-amino-1-(5-phospho-beta-D-ribosyl)imidazole + S-adenosyl-L-methionine = 4-amino-2-methyl-5-(phosphooxymethyl)pyrimidine + CO + 5'-deoxyadenosine + formate + L-methionine + 3 H(+)</text>
        <dbReference type="Rhea" id="RHEA:24840"/>
        <dbReference type="ChEBI" id="CHEBI:15378"/>
        <dbReference type="ChEBI" id="CHEBI:15740"/>
        <dbReference type="ChEBI" id="CHEBI:17245"/>
        <dbReference type="ChEBI" id="CHEBI:17319"/>
        <dbReference type="ChEBI" id="CHEBI:57844"/>
        <dbReference type="ChEBI" id="CHEBI:58354"/>
        <dbReference type="ChEBI" id="CHEBI:59789"/>
        <dbReference type="ChEBI" id="CHEBI:137981"/>
        <dbReference type="EC" id="4.1.99.17"/>
    </reaction>
</comment>
<feature type="binding site" evidence="10">
    <location>
        <begin position="183"/>
        <end position="185"/>
    </location>
    <ligand>
        <name>substrate</name>
    </ligand>
</feature>
<dbReference type="GO" id="GO:0070284">
    <property type="term" value="F:phosphomethylpyrimidine synthase activity"/>
    <property type="evidence" value="ECO:0007669"/>
    <property type="project" value="UniProtKB-EC"/>
</dbReference>
<accession>A0A0A8HAQ1</accession>
<name>A0A0A8HAQ1_9BACT</name>
<feature type="binding site" evidence="10">
    <location>
        <position position="263"/>
    </location>
    <ligand>
        <name>substrate</name>
    </ligand>
</feature>
<evidence type="ECO:0000313" key="12">
    <source>
        <dbReference type="Proteomes" id="UP000031135"/>
    </source>
</evidence>
<evidence type="ECO:0000256" key="6">
    <source>
        <dbReference type="ARBA" id="ARBA00022977"/>
    </source>
</evidence>
<dbReference type="EMBL" id="CP007772">
    <property type="protein sequence ID" value="AJC91022.1"/>
    <property type="molecule type" value="Genomic_DNA"/>
</dbReference>
<evidence type="ECO:0000256" key="7">
    <source>
        <dbReference type="ARBA" id="ARBA00023004"/>
    </source>
</evidence>
<keyword evidence="3 10" id="KW-0949">S-adenosyl-L-methionine</keyword>
<dbReference type="Pfam" id="PF01964">
    <property type="entry name" value="ThiC_Rad_SAM"/>
    <property type="match status" value="1"/>
</dbReference>
<feature type="binding site" evidence="10">
    <location>
        <position position="406"/>
    </location>
    <ligand>
        <name>[4Fe-4S] cluster</name>
        <dbReference type="ChEBI" id="CHEBI:49883"/>
        <note>4Fe-4S-S-AdoMet</note>
    </ligand>
</feature>
<keyword evidence="8 10" id="KW-0411">Iron-sulfur</keyword>
<dbReference type="GO" id="GO:0051539">
    <property type="term" value="F:4 iron, 4 sulfur cluster binding"/>
    <property type="evidence" value="ECO:0007669"/>
    <property type="project" value="UniProtKB-KW"/>
</dbReference>
<feature type="binding site" evidence="10">
    <location>
        <position position="290"/>
    </location>
    <ligand>
        <name>substrate</name>
    </ligand>
</feature>
<feature type="binding site" evidence="10">
    <location>
        <position position="267"/>
    </location>
    <ligand>
        <name>Zn(2+)</name>
        <dbReference type="ChEBI" id="CHEBI:29105"/>
    </ligand>
</feature>
<feature type="binding site" evidence="10">
    <location>
        <position position="125"/>
    </location>
    <ligand>
        <name>substrate</name>
    </ligand>
</feature>
<keyword evidence="9 10" id="KW-0456">Lyase</keyword>
<dbReference type="PANTHER" id="PTHR30557:SF1">
    <property type="entry name" value="PHOSPHOMETHYLPYRIMIDINE SYNTHASE, CHLOROPLASTIC"/>
    <property type="match status" value="1"/>
</dbReference>
<evidence type="ECO:0000313" key="11">
    <source>
        <dbReference type="EMBL" id="AJC91022.1"/>
    </source>
</evidence>
<dbReference type="RefSeq" id="WP_039664218.1">
    <property type="nucleotide sequence ID" value="NZ_CP007772.1"/>
</dbReference>
<evidence type="ECO:0000256" key="10">
    <source>
        <dbReference type="HAMAP-Rule" id="MF_00089"/>
    </source>
</evidence>
<dbReference type="GO" id="GO:0009229">
    <property type="term" value="P:thiamine diphosphate biosynthetic process"/>
    <property type="evidence" value="ECO:0007669"/>
    <property type="project" value="UniProtKB-UniRule"/>
</dbReference>
<keyword evidence="4 10" id="KW-0479">Metal-binding</keyword>
<evidence type="ECO:0000256" key="1">
    <source>
        <dbReference type="ARBA" id="ARBA00003175"/>
    </source>
</evidence>
<organism evidence="11 12">
    <name type="scientific">Campylobacter subantarcticus LMG 24374</name>
    <dbReference type="NCBI Taxonomy" id="1388751"/>
    <lineage>
        <taxon>Bacteria</taxon>
        <taxon>Pseudomonadati</taxon>
        <taxon>Campylobacterota</taxon>
        <taxon>Epsilonproteobacteria</taxon>
        <taxon>Campylobacterales</taxon>
        <taxon>Campylobacteraceae</taxon>
        <taxon>Campylobacter</taxon>
    </lineage>
</organism>
<evidence type="ECO:0000256" key="3">
    <source>
        <dbReference type="ARBA" id="ARBA00022691"/>
    </source>
</evidence>
<dbReference type="GO" id="GO:0005829">
    <property type="term" value="C:cytosol"/>
    <property type="evidence" value="ECO:0007669"/>
    <property type="project" value="TreeGrafter"/>
</dbReference>
<dbReference type="GO" id="GO:0009228">
    <property type="term" value="P:thiamine biosynthetic process"/>
    <property type="evidence" value="ECO:0007669"/>
    <property type="project" value="UniProtKB-UniRule"/>
</dbReference>
<comment type="pathway">
    <text evidence="10">Cofactor biosynthesis; thiamine diphosphate biosynthesis.</text>
</comment>
<dbReference type="SFLD" id="SFLDF00407">
    <property type="entry name" value="phosphomethylpyrimidine_syntha"/>
    <property type="match status" value="1"/>
</dbReference>
<dbReference type="PANTHER" id="PTHR30557">
    <property type="entry name" value="THIAMINE BIOSYNTHESIS PROTEIN THIC"/>
    <property type="match status" value="1"/>
</dbReference>
<feature type="binding site" evidence="10">
    <location>
        <position position="409"/>
    </location>
    <ligand>
        <name>[4Fe-4S] cluster</name>
        <dbReference type="ChEBI" id="CHEBI:49883"/>
        <note>4Fe-4S-S-AdoMet</note>
    </ligand>
</feature>
<proteinExistence type="inferred from homology"/>
<dbReference type="OrthoDB" id="9805897at2"/>
<dbReference type="EC" id="4.1.99.17" evidence="10"/>
<protein>
    <recommendedName>
        <fullName evidence="10">Phosphomethylpyrimidine synthase</fullName>
        <ecNumber evidence="10">4.1.99.17</ecNumber>
    </recommendedName>
    <alternativeName>
        <fullName evidence="10">Hydroxymethylpyrimidine phosphate synthase</fullName>
        <shortName evidence="10">HMP-P synthase</shortName>
        <shortName evidence="10">HMP-phosphate synthase</shortName>
        <shortName evidence="10">HMPP synthase</shortName>
    </alternativeName>
    <alternativeName>
        <fullName evidence="10">Thiamine biosynthesis protein ThiC</fullName>
    </alternativeName>
</protein>
<dbReference type="InterPro" id="IPR038521">
    <property type="entry name" value="ThiC/Bza_core_dom"/>
</dbReference>
<dbReference type="Gene3D" id="6.10.250.620">
    <property type="match status" value="1"/>
</dbReference>
<keyword evidence="2 10" id="KW-0004">4Fe-4S</keyword>
<dbReference type="InterPro" id="IPR002817">
    <property type="entry name" value="ThiC/BzaA/B"/>
</dbReference>
<dbReference type="GO" id="GO:0008270">
    <property type="term" value="F:zinc ion binding"/>
    <property type="evidence" value="ECO:0007669"/>
    <property type="project" value="UniProtKB-UniRule"/>
</dbReference>
<evidence type="ECO:0000256" key="8">
    <source>
        <dbReference type="ARBA" id="ARBA00023014"/>
    </source>
</evidence>
<comment type="function">
    <text evidence="1 10">Catalyzes the synthesis of the hydroxymethylpyrimidine phosphate (HMP-P) moiety of thiamine from aminoimidazole ribotide (AIR) in a radical S-adenosyl-L-methionine (SAM)-dependent reaction.</text>
</comment>
<evidence type="ECO:0000256" key="2">
    <source>
        <dbReference type="ARBA" id="ARBA00022485"/>
    </source>
</evidence>
<comment type="cofactor">
    <cofactor evidence="10">
        <name>[4Fe-4S] cluster</name>
        <dbReference type="ChEBI" id="CHEBI:49883"/>
    </cofactor>
    <text evidence="10">Binds 1 [4Fe-4S] cluster per subunit. The cluster is coordinated with 3 cysteines and an exchangeable S-adenosyl-L-methionine.</text>
</comment>
<feature type="binding site" evidence="10">
    <location>
        <begin position="224"/>
        <end position="227"/>
    </location>
    <ligand>
        <name>substrate</name>
    </ligand>
</feature>
<dbReference type="Gene3D" id="3.20.20.540">
    <property type="entry name" value="Radical SAM ThiC family, central domain"/>
    <property type="match status" value="1"/>
</dbReference>
<dbReference type="HAMAP" id="MF_00089">
    <property type="entry name" value="ThiC"/>
    <property type="match status" value="1"/>
</dbReference>
<keyword evidence="7 10" id="KW-0408">Iron</keyword>
<dbReference type="FunFam" id="3.20.20.540:FF:000001">
    <property type="entry name" value="Phosphomethylpyrimidine synthase"/>
    <property type="match status" value="1"/>
</dbReference>
<dbReference type="NCBIfam" id="NF009895">
    <property type="entry name" value="PRK13352.1"/>
    <property type="match status" value="1"/>
</dbReference>
<evidence type="ECO:0000256" key="5">
    <source>
        <dbReference type="ARBA" id="ARBA00022833"/>
    </source>
</evidence>
<feature type="binding site" evidence="10">
    <location>
        <position position="413"/>
    </location>
    <ligand>
        <name>[4Fe-4S] cluster</name>
        <dbReference type="ChEBI" id="CHEBI:49883"/>
        <note>4Fe-4S-S-AdoMet</note>
    </ligand>
</feature>
<dbReference type="NCBIfam" id="TIGR00190">
    <property type="entry name" value="thiC"/>
    <property type="match status" value="1"/>
</dbReference>
<dbReference type="HOGENOM" id="CLU_013181_2_2_7"/>
<dbReference type="AlphaFoldDB" id="A0A0A8HAQ1"/>
<dbReference type="InterPro" id="IPR037509">
    <property type="entry name" value="ThiC"/>
</dbReference>
<sequence length="432" mass="47665">MKTQMSYAKEGIFTKQMQIVAQKEQVSEDFLLENIACGKIIIPANINHKALDSNGIGYGLKTKVNVNLGVSNDCVDYSEEMKKVELAHKFNIEAIMDLSNYGKTSRFRDELITTSKAMIGTVPVYDAVGFLEKDLKDIKAKDFLDVVYHHAKSGVDFMTIHAGINSRAARVFKECDRITNIVSRGGSVLYAWMQMNDAENPFYEYFDDLLAICKEFDVTLSLGDALRPGCTHDASDGAQIAELIELSLLTKRAWAQDVQVMIEGPGHMAINEIEANMQLEKRICNGAPFYVLGPLVTDIGAGYDHISGAIGGAVAAAAGADILCYVTPAEHLRLPNLEDVRDGIVATKIAAHAGDMAKLPKERKIDGVMSKARQDIDWEKMFKLAIDGEKAKKMFNERKPEELNSCSMCGKMCAMNTMNQILKGEDVSLIKE</sequence>
<keyword evidence="5 10" id="KW-0862">Zinc</keyword>
<dbReference type="Proteomes" id="UP000031135">
    <property type="component" value="Chromosome"/>
</dbReference>
<evidence type="ECO:0000256" key="4">
    <source>
        <dbReference type="ARBA" id="ARBA00022723"/>
    </source>
</evidence>
<feature type="binding site" evidence="10">
    <location>
        <position position="96"/>
    </location>
    <ligand>
        <name>substrate</name>
    </ligand>
</feature>
<dbReference type="SFLD" id="SFLDG01114">
    <property type="entry name" value="phosphomethylpyrimidine_syntha"/>
    <property type="match status" value="1"/>
</dbReference>
<keyword evidence="6 10" id="KW-0784">Thiamine biosynthesis</keyword>